<feature type="region of interest" description="Disordered" evidence="1">
    <location>
        <begin position="133"/>
        <end position="154"/>
    </location>
</feature>
<keyword evidence="2" id="KW-1185">Reference proteome</keyword>
<dbReference type="KEGG" id="csol:105366551"/>
<organism evidence="2 3">
    <name type="scientific">Ceratosolen solmsi marchali</name>
    <dbReference type="NCBI Taxonomy" id="326594"/>
    <lineage>
        <taxon>Eukaryota</taxon>
        <taxon>Metazoa</taxon>
        <taxon>Ecdysozoa</taxon>
        <taxon>Arthropoda</taxon>
        <taxon>Hexapoda</taxon>
        <taxon>Insecta</taxon>
        <taxon>Pterygota</taxon>
        <taxon>Neoptera</taxon>
        <taxon>Endopterygota</taxon>
        <taxon>Hymenoptera</taxon>
        <taxon>Apocrita</taxon>
        <taxon>Proctotrupomorpha</taxon>
        <taxon>Chalcidoidea</taxon>
        <taxon>Agaonidae</taxon>
        <taxon>Agaoninae</taxon>
        <taxon>Ceratosolen</taxon>
    </lineage>
</organism>
<protein>
    <submittedName>
        <fullName evidence="3">Uncharacterized protein LOC105366551</fullName>
    </submittedName>
</protein>
<dbReference type="GeneID" id="105366551"/>
<sequence>MWKRTRQAVINCFVLFARCRTSNSNVNGDLAEILEHLGGEMNDPPAQIGPHLLFHDTMRAEQDRPQREPFHHRPDTLWTRRRSSPEIIQKVRLALEEMHVILDNNKPSASLHIHDATQKILYLRSSLSDYNFNDNKNIEDNDDENNNDDSWYTP</sequence>
<accession>A0AAJ6YSA1</accession>
<evidence type="ECO:0000313" key="3">
    <source>
        <dbReference type="RefSeq" id="XP_011503344.1"/>
    </source>
</evidence>
<evidence type="ECO:0000256" key="1">
    <source>
        <dbReference type="SAM" id="MobiDB-lite"/>
    </source>
</evidence>
<proteinExistence type="predicted"/>
<evidence type="ECO:0000313" key="2">
    <source>
        <dbReference type="Proteomes" id="UP000695007"/>
    </source>
</evidence>
<dbReference type="AlphaFoldDB" id="A0AAJ6YSA1"/>
<dbReference type="Proteomes" id="UP000695007">
    <property type="component" value="Unplaced"/>
</dbReference>
<name>A0AAJ6YSA1_9HYME</name>
<dbReference type="RefSeq" id="XP_011503344.1">
    <property type="nucleotide sequence ID" value="XM_011505042.1"/>
</dbReference>
<reference evidence="3" key="1">
    <citation type="submission" date="2025-08" db="UniProtKB">
        <authorList>
            <consortium name="RefSeq"/>
        </authorList>
    </citation>
    <scope>IDENTIFICATION</scope>
</reference>
<gene>
    <name evidence="3" type="primary">LOC105366551</name>
</gene>